<gene>
    <name evidence="2" type="ORF">BCR44DRAFT_36877</name>
</gene>
<keyword evidence="1" id="KW-1133">Transmembrane helix</keyword>
<keyword evidence="3" id="KW-1185">Reference proteome</keyword>
<proteinExistence type="predicted"/>
<evidence type="ECO:0000313" key="3">
    <source>
        <dbReference type="Proteomes" id="UP000193411"/>
    </source>
</evidence>
<protein>
    <submittedName>
        <fullName evidence="2">Uncharacterized protein</fullName>
    </submittedName>
</protein>
<feature type="non-terminal residue" evidence="2">
    <location>
        <position position="171"/>
    </location>
</feature>
<feature type="transmembrane region" description="Helical" evidence="1">
    <location>
        <begin position="129"/>
        <end position="152"/>
    </location>
</feature>
<evidence type="ECO:0000256" key="1">
    <source>
        <dbReference type="SAM" id="Phobius"/>
    </source>
</evidence>
<dbReference type="EMBL" id="MCFL01000052">
    <property type="protein sequence ID" value="ORZ32018.1"/>
    <property type="molecule type" value="Genomic_DNA"/>
</dbReference>
<keyword evidence="1" id="KW-0812">Transmembrane</keyword>
<reference evidence="2 3" key="1">
    <citation type="submission" date="2016-07" db="EMBL/GenBank/DDBJ databases">
        <title>Pervasive Adenine N6-methylation of Active Genes in Fungi.</title>
        <authorList>
            <consortium name="DOE Joint Genome Institute"/>
            <person name="Mondo S.J."/>
            <person name="Dannebaum R.O."/>
            <person name="Kuo R.C."/>
            <person name="Labutti K."/>
            <person name="Haridas S."/>
            <person name="Kuo A."/>
            <person name="Salamov A."/>
            <person name="Ahrendt S.R."/>
            <person name="Lipzen A."/>
            <person name="Sullivan W."/>
            <person name="Andreopoulos W.B."/>
            <person name="Clum A."/>
            <person name="Lindquist E."/>
            <person name="Daum C."/>
            <person name="Ramamoorthy G.K."/>
            <person name="Gryganskyi A."/>
            <person name="Culley D."/>
            <person name="Magnuson J.K."/>
            <person name="James T.Y."/>
            <person name="O'Malley M.A."/>
            <person name="Stajich J.E."/>
            <person name="Spatafora J.W."/>
            <person name="Visel A."/>
            <person name="Grigoriev I.V."/>
        </authorList>
    </citation>
    <scope>NUCLEOTIDE SEQUENCE [LARGE SCALE GENOMIC DNA]</scope>
    <source>
        <strain evidence="2 3">PL171</strain>
    </source>
</reference>
<evidence type="ECO:0000313" key="2">
    <source>
        <dbReference type="EMBL" id="ORZ32018.1"/>
    </source>
</evidence>
<dbReference type="AlphaFoldDB" id="A0A1Y2HBR1"/>
<organism evidence="2 3">
    <name type="scientific">Catenaria anguillulae PL171</name>
    <dbReference type="NCBI Taxonomy" id="765915"/>
    <lineage>
        <taxon>Eukaryota</taxon>
        <taxon>Fungi</taxon>
        <taxon>Fungi incertae sedis</taxon>
        <taxon>Blastocladiomycota</taxon>
        <taxon>Blastocladiomycetes</taxon>
        <taxon>Blastocladiales</taxon>
        <taxon>Catenariaceae</taxon>
        <taxon>Catenaria</taxon>
    </lineage>
</organism>
<keyword evidence="1" id="KW-0472">Membrane</keyword>
<sequence>MMHRRVAGWAVGGYEDVLRDATSTTSSTASLEYDWIGTMNAPTSGAGAGASEAGVYAADQFGKAVASSGNVVVVGAPVGECLYTYSVPVSYPIPGWISDVVLPNNTITADPRPTLPPDVNNRVSEDQTIMYAIIGSVAGVLLFVPLAIYTAMRFHKKKLMAQLAASQAAQS</sequence>
<name>A0A1Y2HBR1_9FUNG</name>
<dbReference type="OrthoDB" id="5538309at2759"/>
<accession>A0A1Y2HBR1</accession>
<dbReference type="Proteomes" id="UP000193411">
    <property type="component" value="Unassembled WGS sequence"/>
</dbReference>
<comment type="caution">
    <text evidence="2">The sequence shown here is derived from an EMBL/GenBank/DDBJ whole genome shotgun (WGS) entry which is preliminary data.</text>
</comment>